<accession>A0A653CS78</accession>
<dbReference type="EMBL" id="CAACVG010008705">
    <property type="protein sequence ID" value="VEN50781.1"/>
    <property type="molecule type" value="Genomic_DNA"/>
</dbReference>
<sequence>PIHRPSSVVLALCIPVDFGTIDWRSCCRSQCAARVAIVFCFRSGAPAAETDVKVSDLLIDDDYGLDEGHSDIEGQHIRRVEK</sequence>
<dbReference type="Proteomes" id="UP000410492">
    <property type="component" value="Unassembled WGS sequence"/>
</dbReference>
<gene>
    <name evidence="1" type="ORF">CALMAC_LOCUS11418</name>
</gene>
<evidence type="ECO:0000313" key="2">
    <source>
        <dbReference type="Proteomes" id="UP000410492"/>
    </source>
</evidence>
<name>A0A653CS78_CALMS</name>
<proteinExistence type="predicted"/>
<dbReference type="AlphaFoldDB" id="A0A653CS78"/>
<organism evidence="1 2">
    <name type="scientific">Callosobruchus maculatus</name>
    <name type="common">Southern cowpea weevil</name>
    <name type="synonym">Pulse bruchid</name>
    <dbReference type="NCBI Taxonomy" id="64391"/>
    <lineage>
        <taxon>Eukaryota</taxon>
        <taxon>Metazoa</taxon>
        <taxon>Ecdysozoa</taxon>
        <taxon>Arthropoda</taxon>
        <taxon>Hexapoda</taxon>
        <taxon>Insecta</taxon>
        <taxon>Pterygota</taxon>
        <taxon>Neoptera</taxon>
        <taxon>Endopterygota</taxon>
        <taxon>Coleoptera</taxon>
        <taxon>Polyphaga</taxon>
        <taxon>Cucujiformia</taxon>
        <taxon>Chrysomeloidea</taxon>
        <taxon>Chrysomelidae</taxon>
        <taxon>Bruchinae</taxon>
        <taxon>Bruchini</taxon>
        <taxon>Callosobruchus</taxon>
    </lineage>
</organism>
<dbReference type="OrthoDB" id="10473608at2759"/>
<reference evidence="1 2" key="1">
    <citation type="submission" date="2019-01" db="EMBL/GenBank/DDBJ databases">
        <authorList>
            <person name="Sayadi A."/>
        </authorList>
    </citation>
    <scope>NUCLEOTIDE SEQUENCE [LARGE SCALE GENOMIC DNA]</scope>
</reference>
<keyword evidence="2" id="KW-1185">Reference proteome</keyword>
<evidence type="ECO:0000313" key="1">
    <source>
        <dbReference type="EMBL" id="VEN50781.1"/>
    </source>
</evidence>
<feature type="non-terminal residue" evidence="1">
    <location>
        <position position="1"/>
    </location>
</feature>
<protein>
    <submittedName>
        <fullName evidence="1">Uncharacterized protein</fullName>
    </submittedName>
</protein>